<organism evidence="15 16">
    <name type="scientific">Albidovulum salinarum</name>
    <dbReference type="NCBI Taxonomy" id="2984153"/>
    <lineage>
        <taxon>Bacteria</taxon>
        <taxon>Pseudomonadati</taxon>
        <taxon>Pseudomonadota</taxon>
        <taxon>Alphaproteobacteria</taxon>
        <taxon>Rhodobacterales</taxon>
        <taxon>Paracoccaceae</taxon>
        <taxon>Albidovulum</taxon>
    </lineage>
</organism>
<evidence type="ECO:0000256" key="10">
    <source>
        <dbReference type="ARBA" id="ARBA00023033"/>
    </source>
</evidence>
<dbReference type="Pfam" id="PF00487">
    <property type="entry name" value="FA_desaturase"/>
    <property type="match status" value="1"/>
</dbReference>
<protein>
    <submittedName>
        <fullName evidence="15">Fatty acid desaturase</fullName>
        <ecNumber evidence="15">1.14.19.-</ecNumber>
    </submittedName>
</protein>
<evidence type="ECO:0000256" key="4">
    <source>
        <dbReference type="ARBA" id="ARBA00022519"/>
    </source>
</evidence>
<comment type="caution">
    <text evidence="15">The sequence shown here is derived from an EMBL/GenBank/DDBJ whole genome shotgun (WGS) entry which is preliminary data.</text>
</comment>
<keyword evidence="5 13" id="KW-0812">Transmembrane</keyword>
<evidence type="ECO:0000256" key="9">
    <source>
        <dbReference type="ARBA" id="ARBA00023004"/>
    </source>
</evidence>
<feature type="region of interest" description="Disordered" evidence="12">
    <location>
        <begin position="1"/>
        <end position="44"/>
    </location>
</feature>
<evidence type="ECO:0000256" key="5">
    <source>
        <dbReference type="ARBA" id="ARBA00022692"/>
    </source>
</evidence>
<evidence type="ECO:0000259" key="14">
    <source>
        <dbReference type="Pfam" id="PF00487"/>
    </source>
</evidence>
<feature type="transmembrane region" description="Helical" evidence="13">
    <location>
        <begin position="319"/>
        <end position="335"/>
    </location>
</feature>
<feature type="compositionally biased region" description="Low complexity" evidence="12">
    <location>
        <begin position="24"/>
        <end position="37"/>
    </location>
</feature>
<dbReference type="GO" id="GO:0016491">
    <property type="term" value="F:oxidoreductase activity"/>
    <property type="evidence" value="ECO:0007669"/>
    <property type="project" value="UniProtKB-KW"/>
</dbReference>
<evidence type="ECO:0000256" key="6">
    <source>
        <dbReference type="ARBA" id="ARBA00022723"/>
    </source>
</evidence>
<evidence type="ECO:0000256" key="13">
    <source>
        <dbReference type="SAM" id="Phobius"/>
    </source>
</evidence>
<proteinExistence type="inferred from homology"/>
<keyword evidence="16" id="KW-1185">Reference proteome</keyword>
<feature type="compositionally biased region" description="Basic residues" evidence="12">
    <location>
        <begin position="1"/>
        <end position="15"/>
    </location>
</feature>
<evidence type="ECO:0000256" key="7">
    <source>
        <dbReference type="ARBA" id="ARBA00022989"/>
    </source>
</evidence>
<feature type="transmembrane region" description="Helical" evidence="13">
    <location>
        <begin position="464"/>
        <end position="482"/>
    </location>
</feature>
<evidence type="ECO:0000313" key="16">
    <source>
        <dbReference type="Proteomes" id="UP001209535"/>
    </source>
</evidence>
<dbReference type="Proteomes" id="UP001209535">
    <property type="component" value="Unassembled WGS sequence"/>
</dbReference>
<sequence length="498" mass="52801">MKHLVRFPWPRRHRNAPGVGPSTPGAGPALAGLAAGPDEAHDDAATMEAVLSALTGEAEPVRAGTTLETDSEDAPAVTVKLPDRMPREKPDGAEGAAAGSDASGPAEARGSSATALDEAIAATVAGAPTGTAPVGAAATLAGRVRAAWAPWRPLRPFLLATLAPVPVLVLAGFFGGLWSLAALLCMTGLLHAIDAVALRRGLSAPGQVPARMADRLSLLLAGLHFLLLPFAVWVLTGATGLGFLDGMATLLAFGLWFGQVSNSNAHELIHRAERRLFRTGMWVYISLLFGHHTSAHRLVHHRFVATTDDPNTAAAGESFYLFAARAWPGAFVAGYEMEAHRRVARQGRSLFDPHPYAVYVAGGTLWVVAILAAFGLDGLLAYLLLCAHAQVQLLLSDYVQHYGLLRRELPSGALEPAGIRHSWDAPHPVSGLMMLNAPRHADHHSHPARRYPDLRLSAGGQAPLLPYSLPVMATIALVPPLWHRIMDRRLARLGLAGD</sequence>
<evidence type="ECO:0000256" key="2">
    <source>
        <dbReference type="ARBA" id="ARBA00010823"/>
    </source>
</evidence>
<feature type="transmembrane region" description="Helical" evidence="13">
    <location>
        <begin position="356"/>
        <end position="385"/>
    </location>
</feature>
<evidence type="ECO:0000256" key="3">
    <source>
        <dbReference type="ARBA" id="ARBA00022475"/>
    </source>
</evidence>
<keyword evidence="11 13" id="KW-0472">Membrane</keyword>
<keyword evidence="3" id="KW-1003">Cell membrane</keyword>
<comment type="subcellular location">
    <subcellularLocation>
        <location evidence="1">Cell inner membrane</location>
        <topology evidence="1">Multi-pass membrane protein</topology>
    </subcellularLocation>
</comment>
<dbReference type="InterPro" id="IPR005804">
    <property type="entry name" value="FA_desaturase_dom"/>
</dbReference>
<dbReference type="CDD" id="cd03512">
    <property type="entry name" value="Alkane-hydroxylase"/>
    <property type="match status" value="1"/>
</dbReference>
<feature type="domain" description="Fatty acid desaturase" evidence="14">
    <location>
        <begin position="250"/>
        <end position="456"/>
    </location>
</feature>
<comment type="similarity">
    <text evidence="2">Belongs to the fatty acid desaturase type 1 family. AlkB subfamily.</text>
</comment>
<dbReference type="EC" id="1.14.19.-" evidence="15"/>
<keyword evidence="9" id="KW-0408">Iron</keyword>
<keyword evidence="7 13" id="KW-1133">Transmembrane helix</keyword>
<dbReference type="RefSeq" id="WP_263334422.1">
    <property type="nucleotide sequence ID" value="NZ_JAOVQO010000005.1"/>
</dbReference>
<keyword evidence="10" id="KW-0503">Monooxygenase</keyword>
<gene>
    <name evidence="15" type="ORF">OEZ60_06680</name>
</gene>
<dbReference type="PANTHER" id="PTHR38674:SF1">
    <property type="entry name" value="ALKANE 1-MONOOXYGENASE 1"/>
    <property type="match status" value="1"/>
</dbReference>
<keyword evidence="6" id="KW-0479">Metal-binding</keyword>
<evidence type="ECO:0000313" key="15">
    <source>
        <dbReference type="EMBL" id="MCU9847689.1"/>
    </source>
</evidence>
<dbReference type="InterPro" id="IPR033885">
    <property type="entry name" value="AlkB/XylM"/>
</dbReference>
<evidence type="ECO:0000256" key="11">
    <source>
        <dbReference type="ARBA" id="ARBA00023136"/>
    </source>
</evidence>
<feature type="compositionally biased region" description="Basic and acidic residues" evidence="12">
    <location>
        <begin position="81"/>
        <end position="92"/>
    </location>
</feature>
<reference evidence="15 16" key="1">
    <citation type="submission" date="2022-10" db="EMBL/GenBank/DDBJ databases">
        <title>Defluviimonas sp. nov., isolated from ocean surface sediments.</title>
        <authorList>
            <person name="He W."/>
            <person name="Wang L."/>
            <person name="Zhang D.-F."/>
        </authorList>
    </citation>
    <scope>NUCLEOTIDE SEQUENCE [LARGE SCALE GENOMIC DNA]</scope>
    <source>
        <strain evidence="15 16">WL0024</strain>
    </source>
</reference>
<evidence type="ECO:0000256" key="12">
    <source>
        <dbReference type="SAM" id="MobiDB-lite"/>
    </source>
</evidence>
<feature type="transmembrane region" description="Helical" evidence="13">
    <location>
        <begin position="218"/>
        <end position="235"/>
    </location>
</feature>
<dbReference type="PANTHER" id="PTHR38674">
    <property type="entry name" value="ALKANE 1-MONOOXYGENASE 1"/>
    <property type="match status" value="1"/>
</dbReference>
<evidence type="ECO:0000256" key="8">
    <source>
        <dbReference type="ARBA" id="ARBA00023002"/>
    </source>
</evidence>
<keyword evidence="4" id="KW-0997">Cell inner membrane</keyword>
<feature type="compositionally biased region" description="Low complexity" evidence="12">
    <location>
        <begin position="93"/>
        <end position="108"/>
    </location>
</feature>
<feature type="transmembrane region" description="Helical" evidence="13">
    <location>
        <begin position="157"/>
        <end position="174"/>
    </location>
</feature>
<evidence type="ECO:0000256" key="1">
    <source>
        <dbReference type="ARBA" id="ARBA00004429"/>
    </source>
</evidence>
<name>A0ABT2X308_9RHOB</name>
<dbReference type="EMBL" id="JAOVQO010000005">
    <property type="protein sequence ID" value="MCU9847689.1"/>
    <property type="molecule type" value="Genomic_DNA"/>
</dbReference>
<accession>A0ABT2X308</accession>
<keyword evidence="8 15" id="KW-0560">Oxidoreductase</keyword>
<feature type="region of interest" description="Disordered" evidence="12">
    <location>
        <begin position="56"/>
        <end position="113"/>
    </location>
</feature>